<protein>
    <recommendedName>
        <fullName evidence="2">Fumarylacetoacetase-like C-terminal domain-containing protein</fullName>
    </recommendedName>
</protein>
<gene>
    <name evidence="3" type="ORF">EYS42_00200</name>
</gene>
<comment type="caution">
    <text evidence="3">The sequence shown here is derived from an EMBL/GenBank/DDBJ whole genome shotgun (WGS) entry which is preliminary data.</text>
</comment>
<proteinExistence type="predicted"/>
<evidence type="ECO:0000259" key="2">
    <source>
        <dbReference type="Pfam" id="PF01557"/>
    </source>
</evidence>
<sequence length="307" mass="32773">MNDAAMVHQVGTAHGPRGCWRDKNTSGKMFTLLPTSRLRRPRTVSRHDDMNHTPTDRVQRMALGLLQARQQGEPFTPPADCVDLNVDEAYAVQALVGEGMGWFAQGVPAWKAGGSPTVSAAPLPAVHPSPGRWQPVVARNTREWLIEAEVAFRLARAPQGPDLATDVVAAIGTVAVAIEAIDTRLGSGLSGSPSNWKLADQGVHGVLVIGPEQPAQPWLRWAPEAWGQLAWQIDVNGHTAQQAQGGLPAVEPLGALRWLAMHAAEHTGGLKAGDVVTTGAWGMVRARRGEVVDVRFGGLGQARLTLD</sequence>
<keyword evidence="1" id="KW-0456">Lyase</keyword>
<evidence type="ECO:0000256" key="1">
    <source>
        <dbReference type="ARBA" id="ARBA00023239"/>
    </source>
</evidence>
<dbReference type="InterPro" id="IPR011234">
    <property type="entry name" value="Fumarylacetoacetase-like_C"/>
</dbReference>
<reference evidence="3 4" key="1">
    <citation type="submission" date="2019-02" db="EMBL/GenBank/DDBJ databases">
        <title>Aquabacterium sp. strain KMB7.</title>
        <authorList>
            <person name="Chen W.-M."/>
        </authorList>
    </citation>
    <scope>NUCLEOTIDE SEQUENCE [LARGE SCALE GENOMIC DNA]</scope>
    <source>
        <strain evidence="3 4">KMB7</strain>
    </source>
</reference>
<dbReference type="OrthoDB" id="8689761at2"/>
<dbReference type="Pfam" id="PF01557">
    <property type="entry name" value="FAA_hydrolase"/>
    <property type="match status" value="1"/>
</dbReference>
<dbReference type="GO" id="GO:0008684">
    <property type="term" value="F:2-oxopent-4-enoate hydratase activity"/>
    <property type="evidence" value="ECO:0007669"/>
    <property type="project" value="TreeGrafter"/>
</dbReference>
<organism evidence="3 4">
    <name type="scientific">Aquabacterium lacunae</name>
    <dbReference type="NCBI Taxonomy" id="2528630"/>
    <lineage>
        <taxon>Bacteria</taxon>
        <taxon>Pseudomonadati</taxon>
        <taxon>Pseudomonadota</taxon>
        <taxon>Betaproteobacteria</taxon>
        <taxon>Burkholderiales</taxon>
        <taxon>Aquabacterium</taxon>
    </lineage>
</organism>
<keyword evidence="4" id="KW-1185">Reference proteome</keyword>
<name>A0A4Q9H5X3_9BURK</name>
<evidence type="ECO:0000313" key="3">
    <source>
        <dbReference type="EMBL" id="TBO33917.1"/>
    </source>
</evidence>
<dbReference type="InterPro" id="IPR036663">
    <property type="entry name" value="Fumarylacetoacetase_C_sf"/>
</dbReference>
<dbReference type="PANTHER" id="PTHR30143">
    <property type="entry name" value="ACID HYDRATASE"/>
    <property type="match status" value="1"/>
</dbReference>
<dbReference type="GO" id="GO:0005737">
    <property type="term" value="C:cytoplasm"/>
    <property type="evidence" value="ECO:0007669"/>
    <property type="project" value="TreeGrafter"/>
</dbReference>
<dbReference type="AlphaFoldDB" id="A0A4Q9H5X3"/>
<dbReference type="Gene3D" id="3.90.850.10">
    <property type="entry name" value="Fumarylacetoacetase-like, C-terminal domain"/>
    <property type="match status" value="1"/>
</dbReference>
<dbReference type="PANTHER" id="PTHR30143:SF0">
    <property type="entry name" value="2-KETO-4-PENTENOATE HYDRATASE"/>
    <property type="match status" value="1"/>
</dbReference>
<dbReference type="Proteomes" id="UP000292120">
    <property type="component" value="Unassembled WGS sequence"/>
</dbReference>
<dbReference type="InterPro" id="IPR050772">
    <property type="entry name" value="Hydratase-Decarb/MhpD_sf"/>
</dbReference>
<feature type="domain" description="Fumarylacetoacetase-like C-terminal" evidence="2">
    <location>
        <begin position="136"/>
        <end position="305"/>
    </location>
</feature>
<accession>A0A4Q9H5X3</accession>
<dbReference type="SUPFAM" id="SSF56529">
    <property type="entry name" value="FAH"/>
    <property type="match status" value="1"/>
</dbReference>
<dbReference type="EMBL" id="SIXI01000001">
    <property type="protein sequence ID" value="TBO33917.1"/>
    <property type="molecule type" value="Genomic_DNA"/>
</dbReference>
<evidence type="ECO:0000313" key="4">
    <source>
        <dbReference type="Proteomes" id="UP000292120"/>
    </source>
</evidence>